<dbReference type="Gene3D" id="3.30.450.20">
    <property type="entry name" value="PAS domain"/>
    <property type="match status" value="1"/>
</dbReference>
<keyword evidence="5" id="KW-0547">Nucleotide-binding</keyword>
<dbReference type="GO" id="GO:0000155">
    <property type="term" value="F:phosphorelay sensor kinase activity"/>
    <property type="evidence" value="ECO:0007669"/>
    <property type="project" value="InterPro"/>
</dbReference>
<evidence type="ECO:0000256" key="9">
    <source>
        <dbReference type="PROSITE-ProRule" id="PRU00169"/>
    </source>
</evidence>
<dbReference type="Gene3D" id="3.40.50.2300">
    <property type="match status" value="1"/>
</dbReference>
<keyword evidence="3 9" id="KW-0597">Phosphoprotein</keyword>
<comment type="catalytic activity">
    <reaction evidence="1">
        <text>ATP + protein L-histidine = ADP + protein N-phospho-L-histidine.</text>
        <dbReference type="EC" id="2.7.13.3"/>
    </reaction>
</comment>
<evidence type="ECO:0000256" key="5">
    <source>
        <dbReference type="ARBA" id="ARBA00022741"/>
    </source>
</evidence>
<keyword evidence="6" id="KW-0418">Kinase</keyword>
<keyword evidence="7" id="KW-0067">ATP-binding</keyword>
<dbReference type="InterPro" id="IPR003661">
    <property type="entry name" value="HisK_dim/P_dom"/>
</dbReference>
<dbReference type="SUPFAM" id="SSF55785">
    <property type="entry name" value="PYP-like sensor domain (PAS domain)"/>
    <property type="match status" value="1"/>
</dbReference>
<dbReference type="SMART" id="SM00388">
    <property type="entry name" value="HisKA"/>
    <property type="match status" value="1"/>
</dbReference>
<dbReference type="Pfam" id="PF02518">
    <property type="entry name" value="HATPase_c"/>
    <property type="match status" value="1"/>
</dbReference>
<protein>
    <recommendedName>
        <fullName evidence="2">histidine kinase</fullName>
        <ecNumber evidence="2">2.7.13.3</ecNumber>
    </recommendedName>
</protein>
<evidence type="ECO:0000256" key="6">
    <source>
        <dbReference type="ARBA" id="ARBA00022777"/>
    </source>
</evidence>
<dbReference type="InterPro" id="IPR035965">
    <property type="entry name" value="PAS-like_dom_sf"/>
</dbReference>
<evidence type="ECO:0000256" key="2">
    <source>
        <dbReference type="ARBA" id="ARBA00012438"/>
    </source>
</evidence>
<gene>
    <name evidence="12" type="ORF">N47_E44130</name>
</gene>
<evidence type="ECO:0000259" key="10">
    <source>
        <dbReference type="PROSITE" id="PS50109"/>
    </source>
</evidence>
<dbReference type="InterPro" id="IPR036890">
    <property type="entry name" value="HATPase_C_sf"/>
</dbReference>
<dbReference type="InterPro" id="IPR001789">
    <property type="entry name" value="Sig_transdc_resp-reg_receiver"/>
</dbReference>
<evidence type="ECO:0000256" key="8">
    <source>
        <dbReference type="ARBA" id="ARBA00023012"/>
    </source>
</evidence>
<dbReference type="SUPFAM" id="SSF52172">
    <property type="entry name" value="CheY-like"/>
    <property type="match status" value="1"/>
</dbReference>
<dbReference type="EC" id="2.7.13.3" evidence="2"/>
<evidence type="ECO:0000256" key="7">
    <source>
        <dbReference type="ARBA" id="ARBA00022840"/>
    </source>
</evidence>
<feature type="domain" description="Response regulatory" evidence="11">
    <location>
        <begin position="348"/>
        <end position="464"/>
    </location>
</feature>
<sequence>MLEYSEEELTSMRNKDIMDGKSRLLLIDEPAKLAGGKSSKYEIVYITKSGKKLPVLLSVSPIIINGVYKGARSVITDISYFKEMEKKLLQAQKMEAIGVLAGGIAHDFNNILQTVLGYTQVLLQNKPSHDPDFINLKAIEESAQKASSLTKQLLVFARKSESNLKPTDLNREVNKISEILSRTLPKMIKIELNLEEKLKTVNADSVQIEQIIMNIGLNAAYAMSDGGRLIIETGNVTSYDKISNPELGLNREGYVLLRISDTGIGMDEETQKHIFEPFFTTKGADCGTGLGLAMVYGLVESHKGHIICCSKPDHGTMFTIYLPVIEAMPAENYAKKIEGNKLHCGNETILLVDDEEPLRRLGYELLNKQGFTVFVAENGEEALEIYRENKKIIDLVILDVSMPGMGGYLCFKELRKMNPNIKVIIVTGYSDNGKVKEIIKSGAAGFVGKPYRFTKILNKIQEILDTKTNRK</sequence>
<dbReference type="GO" id="GO:0005524">
    <property type="term" value="F:ATP binding"/>
    <property type="evidence" value="ECO:0007669"/>
    <property type="project" value="UniProtKB-KW"/>
</dbReference>
<dbReference type="InterPro" id="IPR036097">
    <property type="entry name" value="HisK_dim/P_sf"/>
</dbReference>
<feature type="domain" description="Histidine kinase" evidence="10">
    <location>
        <begin position="103"/>
        <end position="326"/>
    </location>
</feature>
<dbReference type="PANTHER" id="PTHR43065:SF46">
    <property type="entry name" value="C4-DICARBOXYLATE TRANSPORT SENSOR PROTEIN DCTB"/>
    <property type="match status" value="1"/>
</dbReference>
<name>E1YLB8_9BACT</name>
<dbReference type="Gene3D" id="3.30.565.10">
    <property type="entry name" value="Histidine kinase-like ATPase, C-terminal domain"/>
    <property type="match status" value="1"/>
</dbReference>
<dbReference type="PROSITE" id="PS50109">
    <property type="entry name" value="HIS_KIN"/>
    <property type="match status" value="1"/>
</dbReference>
<dbReference type="InterPro" id="IPR011006">
    <property type="entry name" value="CheY-like_superfamily"/>
</dbReference>
<dbReference type="InterPro" id="IPR004358">
    <property type="entry name" value="Sig_transdc_His_kin-like_C"/>
</dbReference>
<dbReference type="PROSITE" id="PS50110">
    <property type="entry name" value="RESPONSE_REGULATORY"/>
    <property type="match status" value="1"/>
</dbReference>
<dbReference type="Gene3D" id="1.10.287.130">
    <property type="match status" value="1"/>
</dbReference>
<dbReference type="PANTHER" id="PTHR43065">
    <property type="entry name" value="SENSOR HISTIDINE KINASE"/>
    <property type="match status" value="1"/>
</dbReference>
<proteinExistence type="predicted"/>
<keyword evidence="8" id="KW-0902">Two-component regulatory system</keyword>
<keyword evidence="4" id="KW-0808">Transferase</keyword>
<evidence type="ECO:0000256" key="1">
    <source>
        <dbReference type="ARBA" id="ARBA00000085"/>
    </source>
</evidence>
<evidence type="ECO:0000256" key="4">
    <source>
        <dbReference type="ARBA" id="ARBA00022679"/>
    </source>
</evidence>
<evidence type="ECO:0000256" key="3">
    <source>
        <dbReference type="ARBA" id="ARBA00022553"/>
    </source>
</evidence>
<accession>E1YLB8</accession>
<dbReference type="SUPFAM" id="SSF55874">
    <property type="entry name" value="ATPase domain of HSP90 chaperone/DNA topoisomerase II/histidine kinase"/>
    <property type="match status" value="1"/>
</dbReference>
<feature type="modified residue" description="4-aspartylphosphate" evidence="9">
    <location>
        <position position="399"/>
    </location>
</feature>
<evidence type="ECO:0000313" key="12">
    <source>
        <dbReference type="EMBL" id="CBX30901.1"/>
    </source>
</evidence>
<dbReference type="Pfam" id="PF00512">
    <property type="entry name" value="HisKA"/>
    <property type="match status" value="1"/>
</dbReference>
<dbReference type="InterPro" id="IPR005467">
    <property type="entry name" value="His_kinase_dom"/>
</dbReference>
<organism evidence="12">
    <name type="scientific">uncultured Desulfobacterium sp</name>
    <dbReference type="NCBI Taxonomy" id="201089"/>
    <lineage>
        <taxon>Bacteria</taxon>
        <taxon>Pseudomonadati</taxon>
        <taxon>Thermodesulfobacteriota</taxon>
        <taxon>Desulfobacteria</taxon>
        <taxon>Desulfobacterales</taxon>
        <taxon>Desulfobacteriaceae</taxon>
        <taxon>Desulfobacterium</taxon>
        <taxon>environmental samples</taxon>
    </lineage>
</organism>
<evidence type="ECO:0000259" key="11">
    <source>
        <dbReference type="PROSITE" id="PS50110"/>
    </source>
</evidence>
<dbReference type="InterPro" id="IPR003594">
    <property type="entry name" value="HATPase_dom"/>
</dbReference>
<dbReference type="SUPFAM" id="SSF47384">
    <property type="entry name" value="Homodimeric domain of signal transducing histidine kinase"/>
    <property type="match status" value="1"/>
</dbReference>
<dbReference type="CDD" id="cd00156">
    <property type="entry name" value="REC"/>
    <property type="match status" value="1"/>
</dbReference>
<dbReference type="PRINTS" id="PR00344">
    <property type="entry name" value="BCTRLSENSOR"/>
</dbReference>
<dbReference type="EMBL" id="FR695877">
    <property type="protein sequence ID" value="CBX30901.1"/>
    <property type="molecule type" value="Genomic_DNA"/>
</dbReference>
<dbReference type="SMART" id="SM00448">
    <property type="entry name" value="REC"/>
    <property type="match status" value="1"/>
</dbReference>
<dbReference type="SMART" id="SM00387">
    <property type="entry name" value="HATPase_c"/>
    <property type="match status" value="1"/>
</dbReference>
<dbReference type="CDD" id="cd00082">
    <property type="entry name" value="HisKA"/>
    <property type="match status" value="1"/>
</dbReference>
<reference evidence="12" key="1">
    <citation type="journal article" date="2011" name="Environ. Microbiol.">
        <title>Genomic insights into the metabolic potential of the polycyclic aromatic hydrocarbon degrading sulfate-reducing Deltaproteobacterium N47.</title>
        <authorList>
            <person name="Bergmann F."/>
            <person name="Selesi D."/>
            <person name="Weinmaier T."/>
            <person name="Tischler P."/>
            <person name="Rattei T."/>
            <person name="Meckenstock R.U."/>
        </authorList>
    </citation>
    <scope>NUCLEOTIDE SEQUENCE</scope>
</reference>
<dbReference type="Pfam" id="PF00072">
    <property type="entry name" value="Response_reg"/>
    <property type="match status" value="1"/>
</dbReference>
<dbReference type="AlphaFoldDB" id="E1YLB8"/>